<accession>A0A0H2S7F5</accession>
<organism evidence="13 14">
    <name type="scientific">Schizopora paradoxa</name>
    <dbReference type="NCBI Taxonomy" id="27342"/>
    <lineage>
        <taxon>Eukaryota</taxon>
        <taxon>Fungi</taxon>
        <taxon>Dikarya</taxon>
        <taxon>Basidiomycota</taxon>
        <taxon>Agaricomycotina</taxon>
        <taxon>Agaricomycetes</taxon>
        <taxon>Hymenochaetales</taxon>
        <taxon>Schizoporaceae</taxon>
        <taxon>Schizopora</taxon>
    </lineage>
</organism>
<evidence type="ECO:0000313" key="14">
    <source>
        <dbReference type="Proteomes" id="UP000053477"/>
    </source>
</evidence>
<comment type="similarity">
    <text evidence="2 11">Belongs to the FPP/GGPP synthase family.</text>
</comment>
<dbReference type="InterPro" id="IPR008949">
    <property type="entry name" value="Isoprenoid_synthase_dom_sf"/>
</dbReference>
<dbReference type="InterPro" id="IPR000092">
    <property type="entry name" value="Polyprenyl_synt"/>
</dbReference>
<dbReference type="Pfam" id="PF00348">
    <property type="entry name" value="polyprenyl_synt"/>
    <property type="match status" value="1"/>
</dbReference>
<dbReference type="GO" id="GO:0004659">
    <property type="term" value="F:prenyltransferase activity"/>
    <property type="evidence" value="ECO:0007669"/>
    <property type="project" value="InterPro"/>
</dbReference>
<proteinExistence type="inferred from homology"/>
<comment type="cofactor">
    <cofactor evidence="1">
        <name>Mg(2+)</name>
        <dbReference type="ChEBI" id="CHEBI:18420"/>
    </cofactor>
</comment>
<feature type="region of interest" description="Disordered" evidence="12">
    <location>
        <begin position="29"/>
        <end position="79"/>
    </location>
</feature>
<dbReference type="PANTHER" id="PTHR12001:SF69">
    <property type="entry name" value="ALL TRANS-POLYPRENYL-DIPHOSPHATE SYNTHASE PDSS1"/>
    <property type="match status" value="1"/>
</dbReference>
<dbReference type="FunCoup" id="A0A0H2S7F5">
    <property type="interactions" value="66"/>
</dbReference>
<evidence type="ECO:0000256" key="8">
    <source>
        <dbReference type="ARBA" id="ARBA00032424"/>
    </source>
</evidence>
<evidence type="ECO:0000256" key="10">
    <source>
        <dbReference type="ARBA" id="ARBA00032873"/>
    </source>
</evidence>
<keyword evidence="5" id="KW-0460">Magnesium</keyword>
<dbReference type="GO" id="GO:0046872">
    <property type="term" value="F:metal ion binding"/>
    <property type="evidence" value="ECO:0007669"/>
    <property type="project" value="UniProtKB-KW"/>
</dbReference>
<evidence type="ECO:0000256" key="5">
    <source>
        <dbReference type="ARBA" id="ARBA00022842"/>
    </source>
</evidence>
<protein>
    <recommendedName>
        <fullName evidence="10">(2E,6E)-farnesyl diphosphate synthase</fullName>
    </recommendedName>
    <alternativeName>
        <fullName evidence="9">Dimethylallyltranstransferase</fullName>
    </alternativeName>
    <alternativeName>
        <fullName evidence="8">Farnesyl diphosphate synthase</fullName>
    </alternativeName>
    <alternativeName>
        <fullName evidence="7">Geranyltranstransferase</fullName>
    </alternativeName>
</protein>
<dbReference type="OrthoDB" id="9927103at2759"/>
<evidence type="ECO:0000256" key="3">
    <source>
        <dbReference type="ARBA" id="ARBA00022679"/>
    </source>
</evidence>
<keyword evidence="3 11" id="KW-0808">Transferase</keyword>
<keyword evidence="14" id="KW-1185">Reference proteome</keyword>
<feature type="compositionally biased region" description="Basic residues" evidence="12">
    <location>
        <begin position="29"/>
        <end position="39"/>
    </location>
</feature>
<keyword evidence="6" id="KW-0414">Isoprene biosynthesis</keyword>
<evidence type="ECO:0000256" key="9">
    <source>
        <dbReference type="ARBA" id="ARBA00032448"/>
    </source>
</evidence>
<evidence type="ECO:0000256" key="1">
    <source>
        <dbReference type="ARBA" id="ARBA00001946"/>
    </source>
</evidence>
<feature type="compositionally biased region" description="Polar residues" evidence="12">
    <location>
        <begin position="58"/>
        <end position="73"/>
    </location>
</feature>
<dbReference type="Proteomes" id="UP000053477">
    <property type="component" value="Unassembled WGS sequence"/>
</dbReference>
<gene>
    <name evidence="13" type="ORF">SCHPADRAFT_934787</name>
</gene>
<dbReference type="GO" id="GO:0008299">
    <property type="term" value="P:isoprenoid biosynthetic process"/>
    <property type="evidence" value="ECO:0007669"/>
    <property type="project" value="UniProtKB-KW"/>
</dbReference>
<reference evidence="13 14" key="1">
    <citation type="submission" date="2015-04" db="EMBL/GenBank/DDBJ databases">
        <title>Complete genome sequence of Schizopora paradoxa KUC8140, a cosmopolitan wood degrader in East Asia.</title>
        <authorList>
            <consortium name="DOE Joint Genome Institute"/>
            <person name="Min B."/>
            <person name="Park H."/>
            <person name="Jang Y."/>
            <person name="Kim J.-J."/>
            <person name="Kim K.H."/>
            <person name="Pangilinan J."/>
            <person name="Lipzen A."/>
            <person name="Riley R."/>
            <person name="Grigoriev I.V."/>
            <person name="Spatafora J.W."/>
            <person name="Choi I.-G."/>
        </authorList>
    </citation>
    <scope>NUCLEOTIDE SEQUENCE [LARGE SCALE GENOMIC DNA]</scope>
    <source>
        <strain evidence="13 14">KUC8140</strain>
    </source>
</reference>
<dbReference type="InParanoid" id="A0A0H2S7F5"/>
<dbReference type="PANTHER" id="PTHR12001">
    <property type="entry name" value="GERANYLGERANYL PYROPHOSPHATE SYNTHASE"/>
    <property type="match status" value="1"/>
</dbReference>
<evidence type="ECO:0000256" key="12">
    <source>
        <dbReference type="SAM" id="MobiDB-lite"/>
    </source>
</evidence>
<dbReference type="SFLD" id="SFLDS00005">
    <property type="entry name" value="Isoprenoid_Synthase_Type_I"/>
    <property type="match status" value="1"/>
</dbReference>
<evidence type="ECO:0000256" key="6">
    <source>
        <dbReference type="ARBA" id="ARBA00023229"/>
    </source>
</evidence>
<dbReference type="GO" id="GO:1990234">
    <property type="term" value="C:transferase complex"/>
    <property type="evidence" value="ECO:0007669"/>
    <property type="project" value="TreeGrafter"/>
</dbReference>
<dbReference type="PROSITE" id="PS00444">
    <property type="entry name" value="POLYPRENYL_SYNTHASE_2"/>
    <property type="match status" value="1"/>
</dbReference>
<dbReference type="AlphaFoldDB" id="A0A0H2S7F5"/>
<dbReference type="EMBL" id="KQ085883">
    <property type="protein sequence ID" value="KLO20185.1"/>
    <property type="molecule type" value="Genomic_DNA"/>
</dbReference>
<dbReference type="Gene3D" id="1.10.600.10">
    <property type="entry name" value="Farnesyl Diphosphate Synthase"/>
    <property type="match status" value="1"/>
</dbReference>
<dbReference type="SUPFAM" id="SSF48576">
    <property type="entry name" value="Terpenoid synthases"/>
    <property type="match status" value="1"/>
</dbReference>
<name>A0A0H2S7F5_9AGAM</name>
<dbReference type="GO" id="GO:0006744">
    <property type="term" value="P:ubiquinone biosynthetic process"/>
    <property type="evidence" value="ECO:0007669"/>
    <property type="project" value="TreeGrafter"/>
</dbReference>
<dbReference type="InterPro" id="IPR033749">
    <property type="entry name" value="Polyprenyl_synt_CS"/>
</dbReference>
<evidence type="ECO:0000256" key="2">
    <source>
        <dbReference type="ARBA" id="ARBA00006706"/>
    </source>
</evidence>
<evidence type="ECO:0000256" key="4">
    <source>
        <dbReference type="ARBA" id="ARBA00022723"/>
    </source>
</evidence>
<dbReference type="CDD" id="cd00685">
    <property type="entry name" value="Trans_IPPS_HT"/>
    <property type="match status" value="1"/>
</dbReference>
<evidence type="ECO:0000313" key="13">
    <source>
        <dbReference type="EMBL" id="KLO20185.1"/>
    </source>
</evidence>
<evidence type="ECO:0000256" key="7">
    <source>
        <dbReference type="ARBA" id="ARBA00032380"/>
    </source>
</evidence>
<dbReference type="STRING" id="27342.A0A0H2S7F5"/>
<evidence type="ECO:0000256" key="11">
    <source>
        <dbReference type="RuleBase" id="RU004466"/>
    </source>
</evidence>
<keyword evidence="4" id="KW-0479">Metal-binding</keyword>
<sequence>MQRWGVRAVRAVSACSEPATFKSTINRRVARHGLRHHGTRTATARVPTTEPGLPPGSPSKSASTTTSHGQRSTPVKKDVDPYALVSSDLEHVRTNLIKLLGSANPTLTSVASYYFKHPSKQLRPLLVLLFAQATNGLGGRWEEKCAESIGERADLDWPLSRPDILTDWNPNMPEHTSSFESAFELVPPTLNNPPHIPAYAPPTPRTSSSSILPTQVRLAQIVEMIHVASLLHDDVIDESSLRRCAPSAPAAFGSKISILAGDFMLGRASAALSRLGDAEVVELMSCVVANLVEGEVMQMRQIIPAELGLSSDGEHKLRGTESIIQTAGSSRVSQEVWNVYLKKTFLKTASLMAKSVRASVVLGGAREGEVWKEVAYAYGRNLGIAFQLVDDILDYEAGEGTLGKPGGADLHLGLATGPALFAWEEHPSMGPLIERKFERSGDVELARDLVRRSSGVERTRDLARAHADKAREVLQLLPVSDARRALEVVCERMMKRTR</sequence>